<protein>
    <submittedName>
        <fullName evidence="1">Uncharacterized protein</fullName>
    </submittedName>
</protein>
<comment type="caution">
    <text evidence="1">The sequence shown here is derived from an EMBL/GenBank/DDBJ whole genome shotgun (WGS) entry which is preliminary data.</text>
</comment>
<reference evidence="1 2" key="1">
    <citation type="submission" date="2021-06" db="EMBL/GenBank/DDBJ databases">
        <title>Caerostris extrusa draft genome.</title>
        <authorList>
            <person name="Kono N."/>
            <person name="Arakawa K."/>
        </authorList>
    </citation>
    <scope>NUCLEOTIDE SEQUENCE [LARGE SCALE GENOMIC DNA]</scope>
</reference>
<accession>A0AAV4YB40</accession>
<dbReference type="AlphaFoldDB" id="A0AAV4YB40"/>
<dbReference type="Proteomes" id="UP001054945">
    <property type="component" value="Unassembled WGS sequence"/>
</dbReference>
<evidence type="ECO:0000313" key="2">
    <source>
        <dbReference type="Proteomes" id="UP001054945"/>
    </source>
</evidence>
<proteinExistence type="predicted"/>
<name>A0AAV4YB40_CAEEX</name>
<keyword evidence="2" id="KW-1185">Reference proteome</keyword>
<evidence type="ECO:0000313" key="1">
    <source>
        <dbReference type="EMBL" id="GIZ03382.1"/>
    </source>
</evidence>
<sequence length="133" mass="15965">MLPLTTKRFKYRNKNSASLPSHCKFQIRSQKNDWTREHDLQQLFLLFHYSCGINLILGKKLIVFFTFRPRVIITACHEEMIPENGSITHGRWVRCDEIHLSLQTLKKIQLIVNDRHIRDRNDGQWFQMVFIVR</sequence>
<gene>
    <name evidence="1" type="ORF">CEXT_40341</name>
</gene>
<organism evidence="1 2">
    <name type="scientific">Caerostris extrusa</name>
    <name type="common">Bark spider</name>
    <name type="synonym">Caerostris bankana</name>
    <dbReference type="NCBI Taxonomy" id="172846"/>
    <lineage>
        <taxon>Eukaryota</taxon>
        <taxon>Metazoa</taxon>
        <taxon>Ecdysozoa</taxon>
        <taxon>Arthropoda</taxon>
        <taxon>Chelicerata</taxon>
        <taxon>Arachnida</taxon>
        <taxon>Araneae</taxon>
        <taxon>Araneomorphae</taxon>
        <taxon>Entelegynae</taxon>
        <taxon>Araneoidea</taxon>
        <taxon>Araneidae</taxon>
        <taxon>Caerostris</taxon>
    </lineage>
</organism>
<dbReference type="EMBL" id="BPLR01001598">
    <property type="protein sequence ID" value="GIZ03382.1"/>
    <property type="molecule type" value="Genomic_DNA"/>
</dbReference>